<reference evidence="1 2" key="1">
    <citation type="submission" date="2019-07" db="EMBL/GenBank/DDBJ databases">
        <title>De Novo Assembly of kiwifruit Actinidia rufa.</title>
        <authorList>
            <person name="Sugita-Konishi S."/>
            <person name="Sato K."/>
            <person name="Mori E."/>
            <person name="Abe Y."/>
            <person name="Kisaki G."/>
            <person name="Hamano K."/>
            <person name="Suezawa K."/>
            <person name="Otani M."/>
            <person name="Fukuda T."/>
            <person name="Manabe T."/>
            <person name="Gomi K."/>
            <person name="Tabuchi M."/>
            <person name="Akimitsu K."/>
            <person name="Kataoka I."/>
        </authorList>
    </citation>
    <scope>NUCLEOTIDE SEQUENCE [LARGE SCALE GENOMIC DNA]</scope>
    <source>
        <strain evidence="2">cv. Fuchu</strain>
    </source>
</reference>
<proteinExistence type="predicted"/>
<protein>
    <submittedName>
        <fullName evidence="1">Uncharacterized protein</fullName>
    </submittedName>
</protein>
<keyword evidence="2" id="KW-1185">Reference proteome</keyword>
<dbReference type="AlphaFoldDB" id="A0A7J0F4L2"/>
<evidence type="ECO:0000313" key="2">
    <source>
        <dbReference type="Proteomes" id="UP000585474"/>
    </source>
</evidence>
<accession>A0A7J0F4L2</accession>
<dbReference type="Proteomes" id="UP000585474">
    <property type="component" value="Unassembled WGS sequence"/>
</dbReference>
<dbReference type="EMBL" id="BJWL01000009">
    <property type="protein sequence ID" value="GFY93631.1"/>
    <property type="molecule type" value="Genomic_DNA"/>
</dbReference>
<organism evidence="1 2">
    <name type="scientific">Actinidia rufa</name>
    <dbReference type="NCBI Taxonomy" id="165716"/>
    <lineage>
        <taxon>Eukaryota</taxon>
        <taxon>Viridiplantae</taxon>
        <taxon>Streptophyta</taxon>
        <taxon>Embryophyta</taxon>
        <taxon>Tracheophyta</taxon>
        <taxon>Spermatophyta</taxon>
        <taxon>Magnoliopsida</taxon>
        <taxon>eudicotyledons</taxon>
        <taxon>Gunneridae</taxon>
        <taxon>Pentapetalae</taxon>
        <taxon>asterids</taxon>
        <taxon>Ericales</taxon>
        <taxon>Actinidiaceae</taxon>
        <taxon>Actinidia</taxon>
    </lineage>
</organism>
<evidence type="ECO:0000313" key="1">
    <source>
        <dbReference type="EMBL" id="GFY93631.1"/>
    </source>
</evidence>
<dbReference type="OrthoDB" id="75807at2759"/>
<gene>
    <name evidence="1" type="ORF">Acr_09g0000770</name>
</gene>
<sequence>MSPRHRLQSVIAIGWAERRWKVEVIALILLSGDDLARSHGLVLPRSRGFGDKQPLERSRATSSVTALGRRRTCLSRWRIYPTSEMVTQLRLVHPPSQQLYYKSDSLELSTRLRSGLGFILMDPRSESTRPRFRTDTAVRRDGPGGEIDEALQQFSKDTACG</sequence>
<name>A0A7J0F4L2_9ERIC</name>
<comment type="caution">
    <text evidence="1">The sequence shown here is derived from an EMBL/GenBank/DDBJ whole genome shotgun (WGS) entry which is preliminary data.</text>
</comment>